<name>A0A7R7EMG0_9FIRM</name>
<evidence type="ECO:0000256" key="5">
    <source>
        <dbReference type="ARBA" id="ARBA00022552"/>
    </source>
</evidence>
<dbReference type="Gene3D" id="1.10.940.10">
    <property type="entry name" value="NusB-like"/>
    <property type="match status" value="1"/>
</dbReference>
<accession>A0A7R7EMG0</accession>
<evidence type="ECO:0000256" key="3">
    <source>
        <dbReference type="ARBA" id="ARBA00012140"/>
    </source>
</evidence>
<dbReference type="RefSeq" id="WP_271712683.1">
    <property type="nucleotide sequence ID" value="NZ_AP024169.1"/>
</dbReference>
<dbReference type="InterPro" id="IPR006027">
    <property type="entry name" value="NusB_RsmB_TIM44"/>
</dbReference>
<dbReference type="PANTHER" id="PTHR22807">
    <property type="entry name" value="NOP2 YEAST -RELATED NOL1/NOP2/FMU SUN DOMAIN-CONTAINING"/>
    <property type="match status" value="1"/>
</dbReference>
<keyword evidence="4" id="KW-0963">Cytoplasm</keyword>
<keyword evidence="7 13" id="KW-0808">Transferase</keyword>
<evidence type="ECO:0000313" key="15">
    <source>
        <dbReference type="EMBL" id="BCN31571.1"/>
    </source>
</evidence>
<evidence type="ECO:0000256" key="11">
    <source>
        <dbReference type="ARBA" id="ARBA00031088"/>
    </source>
</evidence>
<dbReference type="SUPFAM" id="SSF48013">
    <property type="entry name" value="NusB-like"/>
    <property type="match status" value="1"/>
</dbReference>
<dbReference type="Pfam" id="PF22458">
    <property type="entry name" value="RsmF-B_ferredox"/>
    <property type="match status" value="1"/>
</dbReference>
<feature type="binding site" evidence="13">
    <location>
        <position position="289"/>
    </location>
    <ligand>
        <name>S-adenosyl-L-methionine</name>
        <dbReference type="ChEBI" id="CHEBI:59789"/>
    </ligand>
</feature>
<comment type="function">
    <text evidence="1">Specifically methylates the cytosine at position 967 (m5C967) of 16S rRNA.</text>
</comment>
<comment type="similarity">
    <text evidence="13">Belongs to the class I-like SAM-binding methyltransferase superfamily. RsmB/NOP family.</text>
</comment>
<dbReference type="Proteomes" id="UP000595897">
    <property type="component" value="Chromosome"/>
</dbReference>
<evidence type="ECO:0000256" key="8">
    <source>
        <dbReference type="ARBA" id="ARBA00022691"/>
    </source>
</evidence>
<comment type="subcellular location">
    <subcellularLocation>
        <location evidence="2">Cytoplasm</location>
    </subcellularLocation>
</comment>
<keyword evidence="16" id="KW-1185">Reference proteome</keyword>
<dbReference type="PANTHER" id="PTHR22807:SF53">
    <property type="entry name" value="RIBOSOMAL RNA SMALL SUBUNIT METHYLTRANSFERASE B-RELATED"/>
    <property type="match status" value="1"/>
</dbReference>
<keyword evidence="8 13" id="KW-0949">S-adenosyl-L-methionine</keyword>
<dbReference type="GO" id="GO:0003723">
    <property type="term" value="F:RNA binding"/>
    <property type="evidence" value="ECO:0007669"/>
    <property type="project" value="UniProtKB-UniRule"/>
</dbReference>
<evidence type="ECO:0000256" key="4">
    <source>
        <dbReference type="ARBA" id="ARBA00022490"/>
    </source>
</evidence>
<evidence type="ECO:0000256" key="10">
    <source>
        <dbReference type="ARBA" id="ARBA00030399"/>
    </source>
</evidence>
<feature type="binding site" evidence="13">
    <location>
        <position position="316"/>
    </location>
    <ligand>
        <name>S-adenosyl-L-methionine</name>
        <dbReference type="ChEBI" id="CHEBI:59789"/>
    </ligand>
</feature>
<dbReference type="InterPro" id="IPR023267">
    <property type="entry name" value="RCMT"/>
</dbReference>
<dbReference type="EMBL" id="AP024169">
    <property type="protein sequence ID" value="BCN31571.1"/>
    <property type="molecule type" value="Genomic_DNA"/>
</dbReference>
<dbReference type="InterPro" id="IPR054728">
    <property type="entry name" value="RsmB-like_ferredoxin"/>
</dbReference>
<gene>
    <name evidence="15" type="primary">rsmB</name>
    <name evidence="15" type="ORF">bsdtb5_28660</name>
</gene>
<dbReference type="GO" id="GO:0005737">
    <property type="term" value="C:cytoplasm"/>
    <property type="evidence" value="ECO:0007669"/>
    <property type="project" value="UniProtKB-SubCell"/>
</dbReference>
<dbReference type="InterPro" id="IPR004573">
    <property type="entry name" value="rRNA_ssu_MeTfrase_B"/>
</dbReference>
<dbReference type="KEGG" id="ahb:bsdtb5_28660"/>
<dbReference type="PRINTS" id="PR02008">
    <property type="entry name" value="RCMTFAMILY"/>
</dbReference>
<sequence length="452" mass="51919">MSNSVNVREVVLAMLIEIIEEDNYSHIVMNQTLKKYQYLEKKDRAFLQRLTEGCVEQRIHLDYIIDQFSKVKTTKMKPVIRNILRMGVYQIKFMDGVPDSAACNEAVKLAVKKGFHTLKGFVNGVLRNIIRNKDDIKYPDVDKEPVKYLSVWYSMPDWIIIKWLNEYDFNTVKSILEYSLANKATSIRTNKLKISPEQLEERLISEGVTVQKSELFDYAFKISGYNYLSHMNSFQEGLFQVQDESSMLVSEIANVRENNIVIDVCAAPGGKSLHIAEKLKGTGKVISRDLTEYKTELIIENRDRLGITNMTVEVADATELDKNCIEYADLVIADLPCSGLGVIGKKTDIKYKMTKEKQDELVLMQRQILKVVSQYVKKGGTLIYSTCTVNRDENEENVKWILDEFDFSLDSLDSYIPSKLHSETTKKGYIQLLPGEHDTDGFFIARFVRNKE</sequence>
<organism evidence="15 16">
    <name type="scientific">Anaeromicropila herbilytica</name>
    <dbReference type="NCBI Taxonomy" id="2785025"/>
    <lineage>
        <taxon>Bacteria</taxon>
        <taxon>Bacillati</taxon>
        <taxon>Bacillota</taxon>
        <taxon>Clostridia</taxon>
        <taxon>Lachnospirales</taxon>
        <taxon>Lachnospiraceae</taxon>
        <taxon>Anaeromicropila</taxon>
    </lineage>
</organism>
<dbReference type="Gene3D" id="3.30.70.1170">
    <property type="entry name" value="Sun protein, domain 3"/>
    <property type="match status" value="1"/>
</dbReference>
<evidence type="ECO:0000313" key="16">
    <source>
        <dbReference type="Proteomes" id="UP000595897"/>
    </source>
</evidence>
<dbReference type="Pfam" id="PF01189">
    <property type="entry name" value="Methyltr_RsmB-F"/>
    <property type="match status" value="1"/>
</dbReference>
<feature type="binding site" evidence="13">
    <location>
        <begin position="265"/>
        <end position="271"/>
    </location>
    <ligand>
        <name>S-adenosyl-L-methionine</name>
        <dbReference type="ChEBI" id="CHEBI:59789"/>
    </ligand>
</feature>
<feature type="domain" description="SAM-dependent MTase RsmB/NOP-type" evidence="14">
    <location>
        <begin position="175"/>
        <end position="450"/>
    </location>
</feature>
<evidence type="ECO:0000256" key="6">
    <source>
        <dbReference type="ARBA" id="ARBA00022603"/>
    </source>
</evidence>
<feature type="active site" description="Nucleophile" evidence="13">
    <location>
        <position position="387"/>
    </location>
</feature>
<dbReference type="SUPFAM" id="SSF53335">
    <property type="entry name" value="S-adenosyl-L-methionine-dependent methyltransferases"/>
    <property type="match status" value="1"/>
</dbReference>
<dbReference type="GO" id="GO:0006355">
    <property type="term" value="P:regulation of DNA-templated transcription"/>
    <property type="evidence" value="ECO:0007669"/>
    <property type="project" value="InterPro"/>
</dbReference>
<protein>
    <recommendedName>
        <fullName evidence="3">16S rRNA (cytosine(967)-C(5))-methyltransferase</fullName>
        <ecNumber evidence="3">2.1.1.176</ecNumber>
    </recommendedName>
    <alternativeName>
        <fullName evidence="10">16S rRNA m5C967 methyltransferase</fullName>
    </alternativeName>
    <alternativeName>
        <fullName evidence="11">rRNA (cytosine-C(5)-)-methyltransferase RsmB</fullName>
    </alternativeName>
</protein>
<keyword evidence="6 13" id="KW-0489">Methyltransferase</keyword>
<dbReference type="InterPro" id="IPR001678">
    <property type="entry name" value="MeTrfase_RsmB-F_NOP2_dom"/>
</dbReference>
<dbReference type="AlphaFoldDB" id="A0A7R7EMG0"/>
<keyword evidence="5" id="KW-0698">rRNA processing</keyword>
<evidence type="ECO:0000256" key="9">
    <source>
        <dbReference type="ARBA" id="ARBA00022884"/>
    </source>
</evidence>
<dbReference type="NCBIfam" id="NF011494">
    <property type="entry name" value="PRK14902.1"/>
    <property type="match status" value="1"/>
</dbReference>
<dbReference type="GO" id="GO:0008649">
    <property type="term" value="F:rRNA methyltransferase activity"/>
    <property type="evidence" value="ECO:0007669"/>
    <property type="project" value="InterPro"/>
</dbReference>
<dbReference type="CDD" id="cd02440">
    <property type="entry name" value="AdoMet_MTases"/>
    <property type="match status" value="1"/>
</dbReference>
<proteinExistence type="inferred from homology"/>
<dbReference type="InterPro" id="IPR049560">
    <property type="entry name" value="MeTrfase_RsmB-F_NOP2_cat"/>
</dbReference>
<evidence type="ECO:0000256" key="12">
    <source>
        <dbReference type="ARBA" id="ARBA00047283"/>
    </source>
</evidence>
<evidence type="ECO:0000256" key="1">
    <source>
        <dbReference type="ARBA" id="ARBA00002724"/>
    </source>
</evidence>
<keyword evidence="9 13" id="KW-0694">RNA-binding</keyword>
<evidence type="ECO:0000256" key="13">
    <source>
        <dbReference type="PROSITE-ProRule" id="PRU01023"/>
    </source>
</evidence>
<dbReference type="InterPro" id="IPR029063">
    <property type="entry name" value="SAM-dependent_MTases_sf"/>
</dbReference>
<dbReference type="PROSITE" id="PS51686">
    <property type="entry name" value="SAM_MT_RSMB_NOP"/>
    <property type="match status" value="1"/>
</dbReference>
<evidence type="ECO:0000256" key="7">
    <source>
        <dbReference type="ARBA" id="ARBA00022679"/>
    </source>
</evidence>
<dbReference type="NCBIfam" id="TIGR00563">
    <property type="entry name" value="rsmB"/>
    <property type="match status" value="1"/>
</dbReference>
<evidence type="ECO:0000259" key="14">
    <source>
        <dbReference type="PROSITE" id="PS51686"/>
    </source>
</evidence>
<dbReference type="InterPro" id="IPR035926">
    <property type="entry name" value="NusB-like_sf"/>
</dbReference>
<dbReference type="EC" id="2.1.1.176" evidence="3"/>
<reference evidence="15 16" key="1">
    <citation type="submission" date="2020-11" db="EMBL/GenBank/DDBJ databases">
        <title>Draft genome sequencing of a Lachnospiraceae strain isolated from anoxic soil subjected to BSD treatment.</title>
        <authorList>
            <person name="Uek A."/>
            <person name="Tonouchi A."/>
        </authorList>
    </citation>
    <scope>NUCLEOTIDE SEQUENCE [LARGE SCALE GENOMIC DNA]</scope>
    <source>
        <strain evidence="15 16">TB5</strain>
    </source>
</reference>
<feature type="binding site" evidence="13">
    <location>
        <position position="334"/>
    </location>
    <ligand>
        <name>S-adenosyl-L-methionine</name>
        <dbReference type="ChEBI" id="CHEBI:59789"/>
    </ligand>
</feature>
<dbReference type="Pfam" id="PF01029">
    <property type="entry name" value="NusB"/>
    <property type="match status" value="1"/>
</dbReference>
<comment type="catalytic activity">
    <reaction evidence="12">
        <text>cytidine(967) in 16S rRNA + S-adenosyl-L-methionine = 5-methylcytidine(967) in 16S rRNA + S-adenosyl-L-homocysteine + H(+)</text>
        <dbReference type="Rhea" id="RHEA:42748"/>
        <dbReference type="Rhea" id="RHEA-COMP:10219"/>
        <dbReference type="Rhea" id="RHEA-COMP:10220"/>
        <dbReference type="ChEBI" id="CHEBI:15378"/>
        <dbReference type="ChEBI" id="CHEBI:57856"/>
        <dbReference type="ChEBI" id="CHEBI:59789"/>
        <dbReference type="ChEBI" id="CHEBI:74483"/>
        <dbReference type="ChEBI" id="CHEBI:82748"/>
        <dbReference type="EC" id="2.1.1.176"/>
    </reaction>
</comment>
<evidence type="ECO:0000256" key="2">
    <source>
        <dbReference type="ARBA" id="ARBA00004496"/>
    </source>
</evidence>
<dbReference type="Gene3D" id="3.40.50.150">
    <property type="entry name" value="Vaccinia Virus protein VP39"/>
    <property type="match status" value="1"/>
</dbReference>